<dbReference type="InterPro" id="IPR025202">
    <property type="entry name" value="PLD-like_dom"/>
</dbReference>
<dbReference type="RefSeq" id="WP_136059636.1">
    <property type="nucleotide sequence ID" value="NZ_CAAHFH010000001.1"/>
</dbReference>
<dbReference type="Gene3D" id="3.30.870.10">
    <property type="entry name" value="Endonuclease Chain A"/>
    <property type="match status" value="2"/>
</dbReference>
<keyword evidence="3" id="KW-1185">Reference proteome</keyword>
<evidence type="ECO:0000313" key="3">
    <source>
        <dbReference type="Proteomes" id="UP000346198"/>
    </source>
</evidence>
<dbReference type="AlphaFoldDB" id="A0A6C2UFX6"/>
<dbReference type="SUPFAM" id="SSF56024">
    <property type="entry name" value="Phospholipase D/nuclease"/>
    <property type="match status" value="2"/>
</dbReference>
<dbReference type="EMBL" id="CAAHFH010000001">
    <property type="protein sequence ID" value="VGO18116.1"/>
    <property type="molecule type" value="Genomic_DNA"/>
</dbReference>
<feature type="domain" description="Phospholipase D-like" evidence="1">
    <location>
        <begin position="302"/>
        <end position="433"/>
    </location>
</feature>
<protein>
    <recommendedName>
        <fullName evidence="1">Phospholipase D-like domain-containing protein</fullName>
    </recommendedName>
</protein>
<dbReference type="Proteomes" id="UP000346198">
    <property type="component" value="Unassembled WGS sequence"/>
</dbReference>
<accession>A0A6C2UFX6</accession>
<name>A0A6C2UFX6_9BACT</name>
<proteinExistence type="predicted"/>
<organism evidence="2 3">
    <name type="scientific">Pontiella sulfatireligans</name>
    <dbReference type="NCBI Taxonomy" id="2750658"/>
    <lineage>
        <taxon>Bacteria</taxon>
        <taxon>Pseudomonadati</taxon>
        <taxon>Kiritimatiellota</taxon>
        <taxon>Kiritimatiellia</taxon>
        <taxon>Kiritimatiellales</taxon>
        <taxon>Pontiellaceae</taxon>
        <taxon>Pontiella</taxon>
    </lineage>
</organism>
<sequence length="470" mass="52497">MRLTTLSTSSAERLGLAFSAETTAENVRLLVDETWANASGVRHMKQEIFDEVFKIIDEAERFILLDLFLLNDFLYEPGPGMRPLSQELTDKLAAKRKLNPKVEVVFISDPVNTVYGSVESPHFQALEKAGVKVVWTNLDRLRDSNPIISKPWCLLAKPWGAGPGNALKNPMGAGRISMRSMLTLLNFKANHRKVVVTEKSLLVASANPHSASSAHWNTALRVDGSGMAMACEAESAILSLSGAERFLPLEVGLDRRASRGPDQADGRLGDPSLPDGHRLELLTERKIKERVLSLLYDAGQGARIDLSMFYLSDKDVVRAFIASKKRGCEVRVILDPAKDAFGRIKNGIPNRQSAARLVKAGIPLRWADTHGEQCHVKMLFVEHADVTATLLLGSCNYTRRNMDNFNCECDLALTAPFDHESLQRARDVFDRWWSNPDGRFYTTEYATYEDCSPRRRLRAWLMETTGMGTF</sequence>
<evidence type="ECO:0000259" key="1">
    <source>
        <dbReference type="Pfam" id="PF13091"/>
    </source>
</evidence>
<evidence type="ECO:0000313" key="2">
    <source>
        <dbReference type="EMBL" id="VGO18116.1"/>
    </source>
</evidence>
<dbReference type="Pfam" id="PF13091">
    <property type="entry name" value="PLDc_2"/>
    <property type="match status" value="1"/>
</dbReference>
<reference evidence="2 3" key="1">
    <citation type="submission" date="2019-04" db="EMBL/GenBank/DDBJ databases">
        <authorList>
            <person name="Van Vliet M D."/>
        </authorList>
    </citation>
    <scope>NUCLEOTIDE SEQUENCE [LARGE SCALE GENOMIC DNA]</scope>
    <source>
        <strain evidence="2 3">F21</strain>
    </source>
</reference>
<gene>
    <name evidence="2" type="ORF">SCARR_00167</name>
</gene>